<keyword evidence="4" id="KW-1185">Reference proteome</keyword>
<comment type="caution">
    <text evidence="3">The sequence shown here is derived from an EMBL/GenBank/DDBJ whole genome shotgun (WGS) entry which is preliminary data.</text>
</comment>
<proteinExistence type="predicted"/>
<dbReference type="InterPro" id="IPR016155">
    <property type="entry name" value="Mopterin_synth/thiamin_S_b"/>
</dbReference>
<reference evidence="4" key="1">
    <citation type="submission" date="2016-04" db="EMBL/GenBank/DDBJ databases">
        <title>The genome sequence project of a novel Fervidobacterium isolate from a hot spring in Thailand.</title>
        <authorList>
            <person name="Gonzalez J.M."/>
            <person name="Cuecas A."/>
            <person name="Kanoksilapatham W."/>
        </authorList>
    </citation>
    <scope>NUCLEOTIDE SEQUENCE [LARGE SCALE GENOMIC DNA]</scope>
    <source>
        <strain evidence="4">FC2004</strain>
    </source>
</reference>
<evidence type="ECO:0000313" key="4">
    <source>
        <dbReference type="Proteomes" id="UP000094570"/>
    </source>
</evidence>
<evidence type="ECO:0008006" key="5">
    <source>
        <dbReference type="Google" id="ProtNLM"/>
    </source>
</evidence>
<dbReference type="Pfam" id="PF14451">
    <property type="entry name" value="Ub-Mut7C"/>
    <property type="match status" value="1"/>
</dbReference>
<dbReference type="RefSeq" id="WP_069293494.1">
    <property type="nucleotide sequence ID" value="NZ_CP140110.1"/>
</dbReference>
<dbReference type="PANTHER" id="PTHR39081:SF1">
    <property type="entry name" value="MUT7-C RNASE DOMAIN-CONTAINING PROTEIN"/>
    <property type="match status" value="1"/>
</dbReference>
<dbReference type="InterPro" id="IPR002782">
    <property type="entry name" value="Mut7-C_RNAse_dom"/>
</dbReference>
<feature type="domain" description="Mut7-C RNAse" evidence="1">
    <location>
        <begin position="91"/>
        <end position="232"/>
    </location>
</feature>
<feature type="domain" description="Ubiquitin Mut7-C" evidence="2">
    <location>
        <begin position="28"/>
        <end position="73"/>
    </location>
</feature>
<dbReference type="Proteomes" id="UP000094570">
    <property type="component" value="Unassembled WGS sequence"/>
</dbReference>
<dbReference type="Pfam" id="PF01927">
    <property type="entry name" value="Mut7-C"/>
    <property type="match status" value="1"/>
</dbReference>
<protein>
    <recommendedName>
        <fullName evidence="5">Twitching motility protein PilT</fullName>
    </recommendedName>
</protein>
<sequence length="239" mass="27998">MSVRIRLFGSLCDLTKGRYLFEIDPGVNQTIKDCVERLGVPHTEVSFITLNGEFVDFSRIVRDGETYFVYPETDLPIVDSFLVSPKFRGEPRFVLDIHLGKLAKLLRIFGIYAEYGLLDDGDIVDRGVSTGYIILTKDRKLLMRKDVKYGYVVRNDEPQRQFEEVYRRYKLWLWFKPFTRCLVCNGEIVEVEKRMVEGKVPIRVFESNEKFGVCSSCGKIYWPGTHYERMEVLVSRYIR</sequence>
<dbReference type="InterPro" id="IPR027798">
    <property type="entry name" value="Ub_Mut7C"/>
</dbReference>
<evidence type="ECO:0000259" key="1">
    <source>
        <dbReference type="Pfam" id="PF01927"/>
    </source>
</evidence>
<evidence type="ECO:0000313" key="3">
    <source>
        <dbReference type="EMBL" id="ODN30079.1"/>
    </source>
</evidence>
<name>A0A1E3G1E1_9BACT</name>
<dbReference type="EMBL" id="LWAF01000011">
    <property type="protein sequence ID" value="ODN30079.1"/>
    <property type="molecule type" value="Genomic_DNA"/>
</dbReference>
<dbReference type="PANTHER" id="PTHR39081">
    <property type="entry name" value="MUT7-C DOMAIN-CONTAINING PROTEIN"/>
    <property type="match status" value="1"/>
</dbReference>
<accession>A0A1E3G1E1</accession>
<gene>
    <name evidence="3" type="ORF">A4H02_07180</name>
</gene>
<dbReference type="AlphaFoldDB" id="A0A1E3G1E1"/>
<dbReference type="STRING" id="1008305.A4H02_07180"/>
<dbReference type="SUPFAM" id="SSF54285">
    <property type="entry name" value="MoaD/ThiS"/>
    <property type="match status" value="1"/>
</dbReference>
<evidence type="ECO:0000259" key="2">
    <source>
        <dbReference type="Pfam" id="PF14451"/>
    </source>
</evidence>
<organism evidence="3 4">
    <name type="scientific">Fervidobacterium thailandense</name>
    <dbReference type="NCBI Taxonomy" id="1008305"/>
    <lineage>
        <taxon>Bacteria</taxon>
        <taxon>Thermotogati</taxon>
        <taxon>Thermotogota</taxon>
        <taxon>Thermotogae</taxon>
        <taxon>Thermotogales</taxon>
        <taxon>Fervidobacteriaceae</taxon>
        <taxon>Fervidobacterium</taxon>
    </lineage>
</organism>
<dbReference type="OrthoDB" id="9797655at2"/>